<evidence type="ECO:0000313" key="2">
    <source>
        <dbReference type="Proteomes" id="UP000202181"/>
    </source>
</evidence>
<dbReference type="KEGG" id="vg:29057238"/>
<organism evidence="1 2">
    <name type="scientific">Erwinia phage vB_EamM_Asesino</name>
    <dbReference type="NCBI Taxonomy" id="1883370"/>
    <lineage>
        <taxon>Viruses</taxon>
        <taxon>Duplodnaviria</taxon>
        <taxon>Heunggongvirae</taxon>
        <taxon>Uroviricota</taxon>
        <taxon>Caudoviricetes</taxon>
        <taxon>Chimalliviridae</taxon>
        <taxon>Erskinevirus</taxon>
        <taxon>Erskinevirus asesino</taxon>
    </lineage>
</organism>
<dbReference type="Proteomes" id="UP000202181">
    <property type="component" value="Segment"/>
</dbReference>
<accession>A0A1B2IAM2</accession>
<protein>
    <submittedName>
        <fullName evidence="1">Uncharacterized protein</fullName>
    </submittedName>
</protein>
<name>A0A1B2IAM2_9CAUD</name>
<reference evidence="1" key="1">
    <citation type="submission" date="2016-06" db="EMBL/GenBank/DDBJ databases">
        <authorList>
            <person name="Berg J.A."/>
            <person name="Hyde J.R."/>
            <person name="Breakwell D.P."/>
            <person name="Hope S."/>
            <person name="Grose J.H."/>
        </authorList>
    </citation>
    <scope>NUCLEOTIDE SEQUENCE [LARGE SCALE GENOMIC DNA]</scope>
</reference>
<dbReference type="GeneID" id="29057238"/>
<keyword evidence="2" id="KW-1185">Reference proteome</keyword>
<sequence>MILKRHCTEKLSCLRVQSSTLVFTSQGAFSRISDRGSPRQSKSLSLTLSFCLLCSVKVFRGTSNGWFRAGKL</sequence>
<proteinExistence type="predicted"/>
<gene>
    <name evidence="1" type="ORF">ASESINO_288</name>
</gene>
<dbReference type="RefSeq" id="YP_009290906.1">
    <property type="nucleotide sequence ID" value="NC_031107.2"/>
</dbReference>
<dbReference type="EMBL" id="KX397364">
    <property type="protein sequence ID" value="ANZ48301.1"/>
    <property type="molecule type" value="Genomic_DNA"/>
</dbReference>
<evidence type="ECO:0000313" key="1">
    <source>
        <dbReference type="EMBL" id="ANZ48301.1"/>
    </source>
</evidence>